<evidence type="ECO:0000313" key="3">
    <source>
        <dbReference type="Proteomes" id="UP000325577"/>
    </source>
</evidence>
<gene>
    <name evidence="2" type="ORF">F0562_017045</name>
</gene>
<dbReference type="InterPro" id="IPR055572">
    <property type="entry name" value="DUF7148"/>
</dbReference>
<sequence length="200" mass="22023">MACATMRQFLNQTRIGSQLQFLAPQVVPHRSLVYISREDNRSSKLTEFCSNHRNLMAVSKAVPENSGMSPADDEDGVSLGTMKLPLDTDIPRFETLLFQWGNSLSQGANLPLPVPLKVDKIPGGARLGFITIGDGQTEVLVYIDCLVFPSTDGSGPGFPSCKKWTLERSGTSWRAKDHEKPSRGPQKVCRNCQSLKECIL</sequence>
<proteinExistence type="predicted"/>
<protein>
    <recommendedName>
        <fullName evidence="1">DUF7148 domain-containing protein</fullName>
    </recommendedName>
</protein>
<evidence type="ECO:0000259" key="1">
    <source>
        <dbReference type="Pfam" id="PF23650"/>
    </source>
</evidence>
<keyword evidence="3" id="KW-1185">Reference proteome</keyword>
<dbReference type="Proteomes" id="UP000325577">
    <property type="component" value="Linkage Group LG8"/>
</dbReference>
<dbReference type="Pfam" id="PF23650">
    <property type="entry name" value="DUF7148"/>
    <property type="match status" value="1"/>
</dbReference>
<dbReference type="PANTHER" id="PTHR36352">
    <property type="entry name" value="EXPRESSED PROTEIN"/>
    <property type="match status" value="1"/>
</dbReference>
<dbReference type="EMBL" id="CM018051">
    <property type="protein sequence ID" value="KAA8516757.1"/>
    <property type="molecule type" value="Genomic_DNA"/>
</dbReference>
<dbReference type="AlphaFoldDB" id="A0A5J4ZHP0"/>
<evidence type="ECO:0000313" key="2">
    <source>
        <dbReference type="EMBL" id="KAA8516757.1"/>
    </source>
</evidence>
<dbReference type="GO" id="GO:0009535">
    <property type="term" value="C:chloroplast thylakoid membrane"/>
    <property type="evidence" value="ECO:0007669"/>
    <property type="project" value="TreeGrafter"/>
</dbReference>
<accession>A0A5J4ZHP0</accession>
<organism evidence="2 3">
    <name type="scientific">Nyssa sinensis</name>
    <dbReference type="NCBI Taxonomy" id="561372"/>
    <lineage>
        <taxon>Eukaryota</taxon>
        <taxon>Viridiplantae</taxon>
        <taxon>Streptophyta</taxon>
        <taxon>Embryophyta</taxon>
        <taxon>Tracheophyta</taxon>
        <taxon>Spermatophyta</taxon>
        <taxon>Magnoliopsida</taxon>
        <taxon>eudicotyledons</taxon>
        <taxon>Gunneridae</taxon>
        <taxon>Pentapetalae</taxon>
        <taxon>asterids</taxon>
        <taxon>Cornales</taxon>
        <taxon>Nyssaceae</taxon>
        <taxon>Nyssa</taxon>
    </lineage>
</organism>
<feature type="domain" description="DUF7148" evidence="1">
    <location>
        <begin position="73"/>
        <end position="162"/>
    </location>
</feature>
<reference evidence="2 3" key="1">
    <citation type="submission" date="2019-09" db="EMBL/GenBank/DDBJ databases">
        <title>A chromosome-level genome assembly of the Chinese tupelo Nyssa sinensis.</title>
        <authorList>
            <person name="Yang X."/>
            <person name="Kang M."/>
            <person name="Yang Y."/>
            <person name="Xiong H."/>
            <person name="Wang M."/>
            <person name="Zhang Z."/>
            <person name="Wang Z."/>
            <person name="Wu H."/>
            <person name="Ma T."/>
            <person name="Liu J."/>
            <person name="Xi Z."/>
        </authorList>
    </citation>
    <scope>NUCLEOTIDE SEQUENCE [LARGE SCALE GENOMIC DNA]</scope>
    <source>
        <strain evidence="2">J267</strain>
        <tissue evidence="2">Leaf</tissue>
    </source>
</reference>
<dbReference type="OrthoDB" id="1930092at2759"/>
<name>A0A5J4ZHP0_9ASTE</name>
<dbReference type="GO" id="GO:0009570">
    <property type="term" value="C:chloroplast stroma"/>
    <property type="evidence" value="ECO:0007669"/>
    <property type="project" value="TreeGrafter"/>
</dbReference>
<dbReference type="PANTHER" id="PTHR36352:SF1">
    <property type="entry name" value="EXPRESSED PROTEIN"/>
    <property type="match status" value="1"/>
</dbReference>